<proteinExistence type="predicted"/>
<sequence length="105" mass="11295">MCMPLPAVLTRPQLNRRGAHNSLPLWKLPAGLCGLTAKVPIQSFKYAWGSPKRHKQENGVVREFCDNCGAFICEYGEAAAGPHSSTLRAAACVSTEAKSLHCASL</sequence>
<dbReference type="AlphaFoldDB" id="A0AAJ0MI46"/>
<keyword evidence="2" id="KW-1185">Reference proteome</keyword>
<reference evidence="1" key="2">
    <citation type="submission" date="2023-06" db="EMBL/GenBank/DDBJ databases">
        <authorList>
            <consortium name="Lawrence Berkeley National Laboratory"/>
            <person name="Haridas S."/>
            <person name="Hensen N."/>
            <person name="Bonometti L."/>
            <person name="Westerberg I."/>
            <person name="Brannstrom I.O."/>
            <person name="Guillou S."/>
            <person name="Cros-Aarteil S."/>
            <person name="Calhoun S."/>
            <person name="Kuo A."/>
            <person name="Mondo S."/>
            <person name="Pangilinan J."/>
            <person name="Riley R."/>
            <person name="Labutti K."/>
            <person name="Andreopoulos B."/>
            <person name="Lipzen A."/>
            <person name="Chen C."/>
            <person name="Yanf M."/>
            <person name="Daum C."/>
            <person name="Ng V."/>
            <person name="Clum A."/>
            <person name="Steindorff A."/>
            <person name="Ohm R."/>
            <person name="Martin F."/>
            <person name="Silar P."/>
            <person name="Natvig D."/>
            <person name="Lalanne C."/>
            <person name="Gautier V."/>
            <person name="Ament-Velasquez S.L."/>
            <person name="Kruys A."/>
            <person name="Hutchinson M.I."/>
            <person name="Powell A.J."/>
            <person name="Barry K."/>
            <person name="Miller A.N."/>
            <person name="Grigoriev I.V."/>
            <person name="Debuchy R."/>
            <person name="Gladieux P."/>
            <person name="Thoren M.H."/>
            <person name="Johannesson H."/>
        </authorList>
    </citation>
    <scope>NUCLEOTIDE SEQUENCE</scope>
    <source>
        <strain evidence="1">CBS 955.72</strain>
    </source>
</reference>
<accession>A0AAJ0MI46</accession>
<organism evidence="1 2">
    <name type="scientific">Lasiosphaeria hispida</name>
    <dbReference type="NCBI Taxonomy" id="260671"/>
    <lineage>
        <taxon>Eukaryota</taxon>
        <taxon>Fungi</taxon>
        <taxon>Dikarya</taxon>
        <taxon>Ascomycota</taxon>
        <taxon>Pezizomycotina</taxon>
        <taxon>Sordariomycetes</taxon>
        <taxon>Sordariomycetidae</taxon>
        <taxon>Sordariales</taxon>
        <taxon>Lasiosphaeriaceae</taxon>
        <taxon>Lasiosphaeria</taxon>
    </lineage>
</organism>
<dbReference type="SUPFAM" id="SSF51316">
    <property type="entry name" value="Mss4-like"/>
    <property type="match status" value="1"/>
</dbReference>
<evidence type="ECO:0000313" key="1">
    <source>
        <dbReference type="EMBL" id="KAK3359647.1"/>
    </source>
</evidence>
<evidence type="ECO:0000313" key="2">
    <source>
        <dbReference type="Proteomes" id="UP001275084"/>
    </source>
</evidence>
<gene>
    <name evidence="1" type="ORF">B0T25DRAFT_533497</name>
</gene>
<reference evidence="1" key="1">
    <citation type="journal article" date="2023" name="Mol. Phylogenet. Evol.">
        <title>Genome-scale phylogeny and comparative genomics of the fungal order Sordariales.</title>
        <authorList>
            <person name="Hensen N."/>
            <person name="Bonometti L."/>
            <person name="Westerberg I."/>
            <person name="Brannstrom I.O."/>
            <person name="Guillou S."/>
            <person name="Cros-Aarteil S."/>
            <person name="Calhoun S."/>
            <person name="Haridas S."/>
            <person name="Kuo A."/>
            <person name="Mondo S."/>
            <person name="Pangilinan J."/>
            <person name="Riley R."/>
            <person name="LaButti K."/>
            <person name="Andreopoulos B."/>
            <person name="Lipzen A."/>
            <person name="Chen C."/>
            <person name="Yan M."/>
            <person name="Daum C."/>
            <person name="Ng V."/>
            <person name="Clum A."/>
            <person name="Steindorff A."/>
            <person name="Ohm R.A."/>
            <person name="Martin F."/>
            <person name="Silar P."/>
            <person name="Natvig D.O."/>
            <person name="Lalanne C."/>
            <person name="Gautier V."/>
            <person name="Ament-Velasquez S.L."/>
            <person name="Kruys A."/>
            <person name="Hutchinson M.I."/>
            <person name="Powell A.J."/>
            <person name="Barry K."/>
            <person name="Miller A.N."/>
            <person name="Grigoriev I.V."/>
            <person name="Debuchy R."/>
            <person name="Gladieux P."/>
            <person name="Hiltunen Thoren M."/>
            <person name="Johannesson H."/>
        </authorList>
    </citation>
    <scope>NUCLEOTIDE SEQUENCE</scope>
    <source>
        <strain evidence="1">CBS 955.72</strain>
    </source>
</reference>
<name>A0AAJ0MI46_9PEZI</name>
<dbReference type="EMBL" id="JAUIQD010000002">
    <property type="protein sequence ID" value="KAK3359647.1"/>
    <property type="molecule type" value="Genomic_DNA"/>
</dbReference>
<dbReference type="InterPro" id="IPR011057">
    <property type="entry name" value="Mss4-like_sf"/>
</dbReference>
<dbReference type="Proteomes" id="UP001275084">
    <property type="component" value="Unassembled WGS sequence"/>
</dbReference>
<evidence type="ECO:0008006" key="3">
    <source>
        <dbReference type="Google" id="ProtNLM"/>
    </source>
</evidence>
<protein>
    <recommendedName>
        <fullName evidence="3">CENP-V/GFA domain-containing protein</fullName>
    </recommendedName>
</protein>
<comment type="caution">
    <text evidence="1">The sequence shown here is derived from an EMBL/GenBank/DDBJ whole genome shotgun (WGS) entry which is preliminary data.</text>
</comment>